<keyword evidence="2" id="KW-1185">Reference proteome</keyword>
<evidence type="ECO:0000313" key="2">
    <source>
        <dbReference type="Proteomes" id="UP001165122"/>
    </source>
</evidence>
<proteinExistence type="predicted"/>
<gene>
    <name evidence="1" type="ORF">TrLO_g5000</name>
</gene>
<name>A0A9W7AFY6_9STRA</name>
<protein>
    <submittedName>
        <fullName evidence="1">Uncharacterized protein</fullName>
    </submittedName>
</protein>
<organism evidence="1 2">
    <name type="scientific">Triparma laevis f. longispina</name>
    <dbReference type="NCBI Taxonomy" id="1714387"/>
    <lineage>
        <taxon>Eukaryota</taxon>
        <taxon>Sar</taxon>
        <taxon>Stramenopiles</taxon>
        <taxon>Ochrophyta</taxon>
        <taxon>Bolidophyceae</taxon>
        <taxon>Parmales</taxon>
        <taxon>Triparmaceae</taxon>
        <taxon>Triparma</taxon>
    </lineage>
</organism>
<sequence>MASIHPAYLKNNNGSKGKLAGHYFTTPGTKIMSLRQCLPWKFGSNYSSTLNGRWKIYTKKDGKDRHVTGKESAGYKIDPIRDFRYTWTEFLGVPDGHLCQTCFDEAIAENADKAEKVKTTLKGKELEGHHSFLKAKQLRKLKKEGAVVTPIKLLLVAC</sequence>
<dbReference type="Proteomes" id="UP001165122">
    <property type="component" value="Unassembled WGS sequence"/>
</dbReference>
<evidence type="ECO:0000313" key="1">
    <source>
        <dbReference type="EMBL" id="GMH69886.1"/>
    </source>
</evidence>
<comment type="caution">
    <text evidence="1">The sequence shown here is derived from an EMBL/GenBank/DDBJ whole genome shotgun (WGS) entry which is preliminary data.</text>
</comment>
<accession>A0A9W7AFY6</accession>
<dbReference type="AlphaFoldDB" id="A0A9W7AFY6"/>
<dbReference type="EMBL" id="BRXW01000610">
    <property type="protein sequence ID" value="GMH69886.1"/>
    <property type="molecule type" value="Genomic_DNA"/>
</dbReference>
<reference evidence="2" key="1">
    <citation type="journal article" date="2023" name="Commun. Biol.">
        <title>Genome analysis of Parmales, the sister group of diatoms, reveals the evolutionary specialization of diatoms from phago-mixotrophs to photoautotrophs.</title>
        <authorList>
            <person name="Ban H."/>
            <person name="Sato S."/>
            <person name="Yoshikawa S."/>
            <person name="Yamada K."/>
            <person name="Nakamura Y."/>
            <person name="Ichinomiya M."/>
            <person name="Sato N."/>
            <person name="Blanc-Mathieu R."/>
            <person name="Endo H."/>
            <person name="Kuwata A."/>
            <person name="Ogata H."/>
        </authorList>
    </citation>
    <scope>NUCLEOTIDE SEQUENCE [LARGE SCALE GENOMIC DNA]</scope>
    <source>
        <strain evidence="2">NIES 3700</strain>
    </source>
</reference>